<dbReference type="InterPro" id="IPR021331">
    <property type="entry name" value="Hva1_TUDOR"/>
</dbReference>
<sequence length="70" mass="7832">MPHKFKKGDQVRWNSEVGHVQGTVVEIHTADTEFKGKHRRASSDEPQYEVKSDKTGATAMHKEGALEKIG</sequence>
<accession>A0A0F9X8K6</accession>
<reference evidence="3" key="1">
    <citation type="journal article" date="2015" name="Nature">
        <title>Complex archaea that bridge the gap between prokaryotes and eukaryotes.</title>
        <authorList>
            <person name="Spang A."/>
            <person name="Saw J.H."/>
            <person name="Jorgensen S.L."/>
            <person name="Zaremba-Niedzwiedzka K."/>
            <person name="Martijn J."/>
            <person name="Lind A.E."/>
            <person name="van Eijk R."/>
            <person name="Schleper C."/>
            <person name="Guy L."/>
            <person name="Ettema T.J."/>
        </authorList>
    </citation>
    <scope>NUCLEOTIDE SEQUENCE</scope>
</reference>
<protein>
    <recommendedName>
        <fullName evidence="2">Hypervirulence associated protein TUDOR domain-containing protein</fullName>
    </recommendedName>
</protein>
<evidence type="ECO:0000259" key="2">
    <source>
        <dbReference type="Pfam" id="PF11160"/>
    </source>
</evidence>
<gene>
    <name evidence="3" type="ORF">LCGC14_0178120</name>
</gene>
<name>A0A0F9X8K6_9ZZZZ</name>
<dbReference type="AlphaFoldDB" id="A0A0F9X8K6"/>
<comment type="caution">
    <text evidence="3">The sequence shown here is derived from an EMBL/GenBank/DDBJ whole genome shotgun (WGS) entry which is preliminary data.</text>
</comment>
<feature type="compositionally biased region" description="Basic and acidic residues" evidence="1">
    <location>
        <begin position="48"/>
        <end position="70"/>
    </location>
</feature>
<dbReference type="Pfam" id="PF11160">
    <property type="entry name" value="Hva1_TUDOR"/>
    <property type="match status" value="1"/>
</dbReference>
<feature type="region of interest" description="Disordered" evidence="1">
    <location>
        <begin position="35"/>
        <end position="70"/>
    </location>
</feature>
<proteinExistence type="predicted"/>
<evidence type="ECO:0000313" key="3">
    <source>
        <dbReference type="EMBL" id="KKN95286.1"/>
    </source>
</evidence>
<dbReference type="Gene3D" id="2.30.30.1060">
    <property type="match status" value="1"/>
</dbReference>
<feature type="domain" description="Hypervirulence associated protein TUDOR" evidence="2">
    <location>
        <begin position="8"/>
        <end position="66"/>
    </location>
</feature>
<evidence type="ECO:0000256" key="1">
    <source>
        <dbReference type="SAM" id="MobiDB-lite"/>
    </source>
</evidence>
<dbReference type="EMBL" id="LAZR01000071">
    <property type="protein sequence ID" value="KKN95286.1"/>
    <property type="molecule type" value="Genomic_DNA"/>
</dbReference>
<organism evidence="3">
    <name type="scientific">marine sediment metagenome</name>
    <dbReference type="NCBI Taxonomy" id="412755"/>
    <lineage>
        <taxon>unclassified sequences</taxon>
        <taxon>metagenomes</taxon>
        <taxon>ecological metagenomes</taxon>
    </lineage>
</organism>